<feature type="chain" id="PRO_5013314366" description="DUF3347 domain-containing protein" evidence="1">
    <location>
        <begin position="29"/>
        <end position="232"/>
    </location>
</feature>
<dbReference type="AlphaFoldDB" id="A0A1M7ADF6"/>
<sequence>MVALEMKTQFLSLLFFVSLFGTALTSHAQTAAPDTVGEHKMLKMLAVDMCRQLEQENKKKPLSGLTQADAQQVFVRVFTQAVTSDKQLMDRVGGMGSEARAYGEQMGRRVVLLLLQDCPVSHPLLMRLGESQTPAAAAATTPEEAKLVNTLSAEFCSAMTPRIKELKGLSSEKRLPVVSGQLEISFKAHSKEIQQLYGANAMNDSGKLRALGTKVGAQSAQQCPSIMLLFVE</sequence>
<dbReference type="EMBL" id="FRAS01000014">
    <property type="protein sequence ID" value="SHL40579.1"/>
    <property type="molecule type" value="Genomic_DNA"/>
</dbReference>
<keyword evidence="1" id="KW-0732">Signal</keyword>
<reference evidence="3" key="1">
    <citation type="submission" date="2016-11" db="EMBL/GenBank/DDBJ databases">
        <authorList>
            <person name="Varghese N."/>
            <person name="Submissions S."/>
        </authorList>
    </citation>
    <scope>NUCLEOTIDE SEQUENCE [LARGE SCALE GENOMIC DNA]</scope>
    <source>
        <strain evidence="3">DSM 18569</strain>
    </source>
</reference>
<dbReference type="STRING" id="1121959.SAMN02746009_02685"/>
<proteinExistence type="predicted"/>
<name>A0A1M7ADF6_9BACT</name>
<organism evidence="2 3">
    <name type="scientific">Hymenobacter psychrotolerans DSM 18569</name>
    <dbReference type="NCBI Taxonomy" id="1121959"/>
    <lineage>
        <taxon>Bacteria</taxon>
        <taxon>Pseudomonadati</taxon>
        <taxon>Bacteroidota</taxon>
        <taxon>Cytophagia</taxon>
        <taxon>Cytophagales</taxon>
        <taxon>Hymenobacteraceae</taxon>
        <taxon>Hymenobacter</taxon>
    </lineage>
</organism>
<feature type="signal peptide" evidence="1">
    <location>
        <begin position="1"/>
        <end position="28"/>
    </location>
</feature>
<protein>
    <recommendedName>
        <fullName evidence="4">DUF3347 domain-containing protein</fullName>
    </recommendedName>
</protein>
<evidence type="ECO:0000313" key="2">
    <source>
        <dbReference type="EMBL" id="SHL40579.1"/>
    </source>
</evidence>
<evidence type="ECO:0000256" key="1">
    <source>
        <dbReference type="SAM" id="SignalP"/>
    </source>
</evidence>
<evidence type="ECO:0000313" key="3">
    <source>
        <dbReference type="Proteomes" id="UP000183947"/>
    </source>
</evidence>
<keyword evidence="3" id="KW-1185">Reference proteome</keyword>
<gene>
    <name evidence="2" type="ORF">SAMN02746009_02685</name>
</gene>
<accession>A0A1M7ADF6</accession>
<dbReference type="Proteomes" id="UP000183947">
    <property type="component" value="Unassembled WGS sequence"/>
</dbReference>
<evidence type="ECO:0008006" key="4">
    <source>
        <dbReference type="Google" id="ProtNLM"/>
    </source>
</evidence>